<dbReference type="GO" id="GO:0030288">
    <property type="term" value="C:outer membrane-bounded periplasmic space"/>
    <property type="evidence" value="ECO:0007669"/>
    <property type="project" value="InterPro"/>
</dbReference>
<dbReference type="GO" id="GO:0003993">
    <property type="term" value="F:acid phosphatase activity"/>
    <property type="evidence" value="ECO:0007669"/>
    <property type="project" value="InterPro"/>
</dbReference>
<feature type="region of interest" description="Disordered" evidence="1">
    <location>
        <begin position="1"/>
        <end position="36"/>
    </location>
</feature>
<dbReference type="CDD" id="cd03397">
    <property type="entry name" value="PAP2_acid_phosphatase"/>
    <property type="match status" value="1"/>
</dbReference>
<dbReference type="PRINTS" id="PR00483">
    <property type="entry name" value="BACPHPHTASE"/>
</dbReference>
<dbReference type="RefSeq" id="WP_303734024.1">
    <property type="nucleotide sequence ID" value="NZ_CAKZHK010000001.1"/>
</dbReference>
<sequence>MSQSELFPSRPKSGPALQKPSLQKVSRQKPSRGRAITSRRFSRVAVALLVLGANVATGGIAPSSTTPRAAAATDITANIPYLHPPVQHEGAPTPQAFPPEEYNWYLSDLSSHPFGIYADVVGSYLDLKAHHPEVQDTNLATLTRINHDAATNPTAISRAQSDARADKEGVLQLFSDAFGGRLGDEFRQALNENRLPKTMMLFGGITARAGGLASSTIVEKIGFNETRPYDDHPDQINKYEVPGEDLYGHSKAFPSGHTNQATWTTTLLAAMLPELSDQLLARGSEAGYNRVVLGVHYPLDVMGGRMTGLAAAADRWNDPRMRNNLMAAAQEIRAELEWRCGDTLANCVAADSKYDDNALGNYAYRMNYDFAPVSDPNAAMIVPQAAPDLLINAFPNLTYEQRAQVIEQTAGPAGMPLDDQSSHGSWERINLAAAMNADVTVNDDGSVHVN</sequence>
<accession>A0A2W5ST52</accession>
<dbReference type="SMART" id="SM00014">
    <property type="entry name" value="acidPPc"/>
    <property type="match status" value="1"/>
</dbReference>
<evidence type="ECO:0000313" key="4">
    <source>
        <dbReference type="Proteomes" id="UP000249432"/>
    </source>
</evidence>
<proteinExistence type="predicted"/>
<dbReference type="AlphaFoldDB" id="A0A2W5ST52"/>
<dbReference type="InterPro" id="IPR001011">
    <property type="entry name" value="Acid_Pase_classA_bac"/>
</dbReference>
<reference evidence="3 4" key="1">
    <citation type="submission" date="2017-08" db="EMBL/GenBank/DDBJ databases">
        <title>Infants hospitalized years apart are colonized by the same room-sourced microbial strains.</title>
        <authorList>
            <person name="Brooks B."/>
            <person name="Olm M.R."/>
            <person name="Firek B.A."/>
            <person name="Baker R."/>
            <person name="Thomas B.C."/>
            <person name="Morowitz M.J."/>
            <person name="Banfield J.F."/>
        </authorList>
    </citation>
    <scope>NUCLEOTIDE SEQUENCE [LARGE SCALE GENOMIC DNA]</scope>
    <source>
        <strain evidence="3">S2_003_000_R1_3</strain>
    </source>
</reference>
<dbReference type="SUPFAM" id="SSF48317">
    <property type="entry name" value="Acid phosphatase/Vanadium-dependent haloperoxidase"/>
    <property type="match status" value="1"/>
</dbReference>
<evidence type="ECO:0000313" key="3">
    <source>
        <dbReference type="EMBL" id="PZR06459.1"/>
    </source>
</evidence>
<dbReference type="Pfam" id="PF01569">
    <property type="entry name" value="PAP2"/>
    <property type="match status" value="1"/>
</dbReference>
<dbReference type="EMBL" id="QFRA01000002">
    <property type="protein sequence ID" value="PZR06459.1"/>
    <property type="molecule type" value="Genomic_DNA"/>
</dbReference>
<feature type="domain" description="Phosphatidic acid phosphatase type 2/haloperoxidase" evidence="2">
    <location>
        <begin position="202"/>
        <end position="316"/>
    </location>
</feature>
<evidence type="ECO:0000256" key="1">
    <source>
        <dbReference type="SAM" id="MobiDB-lite"/>
    </source>
</evidence>
<dbReference type="Proteomes" id="UP000249432">
    <property type="component" value="Unassembled WGS sequence"/>
</dbReference>
<evidence type="ECO:0000259" key="2">
    <source>
        <dbReference type="SMART" id="SM00014"/>
    </source>
</evidence>
<organism evidence="3 4">
    <name type="scientific">Corynebacterium kroppenstedtii</name>
    <dbReference type="NCBI Taxonomy" id="161879"/>
    <lineage>
        <taxon>Bacteria</taxon>
        <taxon>Bacillati</taxon>
        <taxon>Actinomycetota</taxon>
        <taxon>Actinomycetes</taxon>
        <taxon>Mycobacteriales</taxon>
        <taxon>Corynebacteriaceae</taxon>
        <taxon>Corynebacterium</taxon>
    </lineage>
</organism>
<dbReference type="Gene3D" id="1.20.144.10">
    <property type="entry name" value="Phosphatidic acid phosphatase type 2/haloperoxidase"/>
    <property type="match status" value="1"/>
</dbReference>
<dbReference type="InterPro" id="IPR036938">
    <property type="entry name" value="PAP2/HPO_sf"/>
</dbReference>
<gene>
    <name evidence="3" type="ORF">DI525_01420</name>
</gene>
<comment type="caution">
    <text evidence="3">The sequence shown here is derived from an EMBL/GenBank/DDBJ whole genome shotgun (WGS) entry which is preliminary data.</text>
</comment>
<protein>
    <submittedName>
        <fullName evidence="3">Acid phosphatase</fullName>
    </submittedName>
</protein>
<dbReference type="InterPro" id="IPR000326">
    <property type="entry name" value="PAP2/HPO"/>
</dbReference>
<name>A0A2W5ST52_9CORY</name>